<feature type="binding site" evidence="12">
    <location>
        <position position="60"/>
    </location>
    <ligand>
        <name>ATP</name>
        <dbReference type="ChEBI" id="CHEBI:30616"/>
    </ligand>
</feature>
<feature type="domain" description="Protein kinase" evidence="13">
    <location>
        <begin position="33"/>
        <end position="283"/>
    </location>
</feature>
<dbReference type="GO" id="GO:0004715">
    <property type="term" value="F:non-membrane spanning protein tyrosine kinase activity"/>
    <property type="evidence" value="ECO:0000318"/>
    <property type="project" value="GO_Central"/>
</dbReference>
<keyword evidence="2" id="KW-0808">Transferase</keyword>
<evidence type="ECO:0000256" key="1">
    <source>
        <dbReference type="ARBA" id="ARBA00011903"/>
    </source>
</evidence>
<reference evidence="14 16" key="2">
    <citation type="journal article" date="2013" name="Nature">
        <title>Insights into bilaterian evolution from three spiralian genomes.</title>
        <authorList>
            <person name="Simakov O."/>
            <person name="Marletaz F."/>
            <person name="Cho S.J."/>
            <person name="Edsinger-Gonzales E."/>
            <person name="Havlak P."/>
            <person name="Hellsten U."/>
            <person name="Kuo D.H."/>
            <person name="Larsson T."/>
            <person name="Lv J."/>
            <person name="Arendt D."/>
            <person name="Savage R."/>
            <person name="Osoegawa K."/>
            <person name="de Jong P."/>
            <person name="Grimwood J."/>
            <person name="Chapman J.A."/>
            <person name="Shapiro H."/>
            <person name="Aerts A."/>
            <person name="Otillar R.P."/>
            <person name="Terry A.Y."/>
            <person name="Boore J.L."/>
            <person name="Grigoriev I.V."/>
            <person name="Lindberg D.R."/>
            <person name="Seaver E.C."/>
            <person name="Weisblat D.A."/>
            <person name="Putnam N.H."/>
            <person name="Rokhsar D.S."/>
        </authorList>
    </citation>
    <scope>NUCLEOTIDE SEQUENCE</scope>
</reference>
<evidence type="ECO:0000256" key="8">
    <source>
        <dbReference type="ARBA" id="ARBA00051245"/>
    </source>
</evidence>
<evidence type="ECO:0000256" key="5">
    <source>
        <dbReference type="ARBA" id="ARBA00022840"/>
    </source>
</evidence>
<dbReference type="GO" id="GO:0030154">
    <property type="term" value="P:cell differentiation"/>
    <property type="evidence" value="ECO:0000318"/>
    <property type="project" value="GO_Central"/>
</dbReference>
<organism evidence="15 16">
    <name type="scientific">Helobdella robusta</name>
    <name type="common">Californian leech</name>
    <dbReference type="NCBI Taxonomy" id="6412"/>
    <lineage>
        <taxon>Eukaryota</taxon>
        <taxon>Metazoa</taxon>
        <taxon>Spiralia</taxon>
        <taxon>Lophotrochozoa</taxon>
        <taxon>Annelida</taxon>
        <taxon>Clitellata</taxon>
        <taxon>Hirudinea</taxon>
        <taxon>Rhynchobdellida</taxon>
        <taxon>Glossiphoniidae</taxon>
        <taxon>Helobdella</taxon>
    </lineage>
</organism>
<evidence type="ECO:0000256" key="11">
    <source>
        <dbReference type="PIRSR" id="PIRSR000615-3"/>
    </source>
</evidence>
<proteinExistence type="predicted"/>
<sequence>MCCKLTLPMPYAAPAWPSPPTQGDGYEIARNRLCFETRLGQGQFGEVWKGKWFNKPVAIKAMKFGSMQPEKFLEEAKVMKQLKHSKLVALLGVCSDQQPFYIVTELVSKGSLLQFLRTDEGKSLIILELINISSQVAEGMLYLEMKKYVHRDLAARNVLVGSDNAVKIADFGLTAKIMDLDRGDLMKNDLVPIKWTALEALYRKQFSTKSDVWAFGILLVEITTYGQTPYKDMNSKETLAFLESGKRHPKPAHCPEELYEEMMKCWNKNPDDRPTFEHLNDFLNGYYINIEKQNVNSSNISLSFQFPIFLFFHPIIRIG</sequence>
<dbReference type="HOGENOM" id="CLU_000288_7_2_1"/>
<dbReference type="PANTHER" id="PTHR24418">
    <property type="entry name" value="TYROSINE-PROTEIN KINASE"/>
    <property type="match status" value="1"/>
</dbReference>
<feature type="binding site" evidence="10">
    <location>
        <position position="156"/>
    </location>
    <ligand>
        <name>ATP</name>
        <dbReference type="ChEBI" id="CHEBI:30616"/>
    </ligand>
</feature>
<dbReference type="AlphaFoldDB" id="T1FP45"/>
<dbReference type="Pfam" id="PF07714">
    <property type="entry name" value="PK_Tyr_Ser-Thr"/>
    <property type="match status" value="1"/>
</dbReference>
<dbReference type="InParanoid" id="T1FP45"/>
<evidence type="ECO:0000256" key="2">
    <source>
        <dbReference type="ARBA" id="ARBA00022679"/>
    </source>
</evidence>
<dbReference type="EnsemblMetazoa" id="HelroT186940">
    <property type="protein sequence ID" value="HelroP186940"/>
    <property type="gene ID" value="HelroG186940"/>
</dbReference>
<dbReference type="PROSITE" id="PS50011">
    <property type="entry name" value="PROTEIN_KINASE_DOM"/>
    <property type="match status" value="1"/>
</dbReference>
<dbReference type="InterPro" id="IPR011009">
    <property type="entry name" value="Kinase-like_dom_sf"/>
</dbReference>
<keyword evidence="3 10" id="KW-0547">Nucleotide-binding</keyword>
<name>T1FP45_HELRO</name>
<reference evidence="15" key="3">
    <citation type="submission" date="2015-06" db="UniProtKB">
        <authorList>
            <consortium name="EnsemblMetazoa"/>
        </authorList>
    </citation>
    <scope>IDENTIFICATION</scope>
</reference>
<feature type="binding site" evidence="11">
    <location>
        <position position="157"/>
    </location>
    <ligand>
        <name>Mg(2+)</name>
        <dbReference type="ChEBI" id="CHEBI:18420"/>
    </ligand>
</feature>
<dbReference type="PIRSF" id="PIRSF000615">
    <property type="entry name" value="TyrPK_CSF1-R"/>
    <property type="match status" value="1"/>
</dbReference>
<keyword evidence="16" id="KW-1185">Reference proteome</keyword>
<evidence type="ECO:0000256" key="12">
    <source>
        <dbReference type="PROSITE-ProRule" id="PRU10141"/>
    </source>
</evidence>
<evidence type="ECO:0000256" key="4">
    <source>
        <dbReference type="ARBA" id="ARBA00022777"/>
    </source>
</evidence>
<dbReference type="STRING" id="6412.T1FP45"/>
<dbReference type="GO" id="GO:0046872">
    <property type="term" value="F:metal ion binding"/>
    <property type="evidence" value="ECO:0007669"/>
    <property type="project" value="UniProtKB-KW"/>
</dbReference>
<dbReference type="EMBL" id="KB096325">
    <property type="protein sequence ID" value="ESO05602.1"/>
    <property type="molecule type" value="Genomic_DNA"/>
</dbReference>
<dbReference type="KEGG" id="hro:HELRODRAFT_186940"/>
<dbReference type="OMA" id="SAPATNC"/>
<reference evidence="16" key="1">
    <citation type="submission" date="2012-12" db="EMBL/GenBank/DDBJ databases">
        <authorList>
            <person name="Hellsten U."/>
            <person name="Grimwood J."/>
            <person name="Chapman J.A."/>
            <person name="Shapiro H."/>
            <person name="Aerts A."/>
            <person name="Otillar R.P."/>
            <person name="Terry A.Y."/>
            <person name="Boore J.L."/>
            <person name="Simakov O."/>
            <person name="Marletaz F."/>
            <person name="Cho S.-J."/>
            <person name="Edsinger-Gonzales E."/>
            <person name="Havlak P."/>
            <person name="Kuo D.-H."/>
            <person name="Larsson T."/>
            <person name="Lv J."/>
            <person name="Arendt D."/>
            <person name="Savage R."/>
            <person name="Osoegawa K."/>
            <person name="de Jong P."/>
            <person name="Lindberg D.R."/>
            <person name="Seaver E.C."/>
            <person name="Weisblat D.A."/>
            <person name="Putnam N.H."/>
            <person name="Grigoriev I.V."/>
            <person name="Rokhsar D.S."/>
        </authorList>
    </citation>
    <scope>NUCLEOTIDE SEQUENCE</scope>
</reference>
<dbReference type="OrthoDB" id="4062651at2759"/>
<dbReference type="PROSITE" id="PS00109">
    <property type="entry name" value="PROTEIN_KINASE_TYR"/>
    <property type="match status" value="1"/>
</dbReference>
<accession>T1FP45</accession>
<evidence type="ECO:0000313" key="14">
    <source>
        <dbReference type="EMBL" id="ESO05602.1"/>
    </source>
</evidence>
<evidence type="ECO:0000259" key="13">
    <source>
        <dbReference type="PROSITE" id="PS50011"/>
    </source>
</evidence>
<keyword evidence="4" id="KW-0418">Kinase</keyword>
<feature type="binding site" evidence="11">
    <location>
        <position position="170"/>
    </location>
    <ligand>
        <name>Mg(2+)</name>
        <dbReference type="ChEBI" id="CHEBI:18420"/>
    </ligand>
</feature>
<dbReference type="Proteomes" id="UP000015101">
    <property type="component" value="Unassembled WGS sequence"/>
</dbReference>
<dbReference type="SMART" id="SM00219">
    <property type="entry name" value="TyrKc"/>
    <property type="match status" value="1"/>
</dbReference>
<dbReference type="InterPro" id="IPR017441">
    <property type="entry name" value="Protein_kinase_ATP_BS"/>
</dbReference>
<dbReference type="GO" id="GO:0005886">
    <property type="term" value="C:plasma membrane"/>
    <property type="evidence" value="ECO:0000318"/>
    <property type="project" value="GO_Central"/>
</dbReference>
<dbReference type="InterPro" id="IPR050198">
    <property type="entry name" value="Non-receptor_tyrosine_kinases"/>
</dbReference>
<dbReference type="EC" id="2.7.10.2" evidence="1"/>
<keyword evidence="11" id="KW-0460">Magnesium</keyword>
<dbReference type="InterPro" id="IPR000719">
    <property type="entry name" value="Prot_kinase_dom"/>
</dbReference>
<keyword evidence="7" id="KW-0829">Tyrosine-protein kinase</keyword>
<dbReference type="RefSeq" id="XP_009016235.1">
    <property type="nucleotide sequence ID" value="XM_009017987.1"/>
</dbReference>
<dbReference type="CTD" id="20210592"/>
<dbReference type="GO" id="GO:0005524">
    <property type="term" value="F:ATP binding"/>
    <property type="evidence" value="ECO:0007669"/>
    <property type="project" value="UniProtKB-UniRule"/>
</dbReference>
<dbReference type="GO" id="GO:0007169">
    <property type="term" value="P:cell surface receptor protein tyrosine kinase signaling pathway"/>
    <property type="evidence" value="ECO:0000318"/>
    <property type="project" value="GO_Central"/>
</dbReference>
<dbReference type="SUPFAM" id="SSF56112">
    <property type="entry name" value="Protein kinase-like (PK-like)"/>
    <property type="match status" value="1"/>
</dbReference>
<dbReference type="InterPro" id="IPR001245">
    <property type="entry name" value="Ser-Thr/Tyr_kinase_cat_dom"/>
</dbReference>
<dbReference type="Gene3D" id="1.10.510.10">
    <property type="entry name" value="Transferase(Phosphotransferase) domain 1"/>
    <property type="match status" value="1"/>
</dbReference>
<feature type="active site" description="Proton acceptor" evidence="9">
    <location>
        <position position="152"/>
    </location>
</feature>
<evidence type="ECO:0000256" key="7">
    <source>
        <dbReference type="ARBA" id="ARBA00023137"/>
    </source>
</evidence>
<dbReference type="FunFam" id="3.30.200.20:FF:000053">
    <property type="entry name" value="Tyrosine-protein kinase"/>
    <property type="match status" value="1"/>
</dbReference>
<dbReference type="PROSITE" id="PS00107">
    <property type="entry name" value="PROTEIN_KINASE_ATP"/>
    <property type="match status" value="1"/>
</dbReference>
<keyword evidence="6" id="KW-0727">SH2 domain</keyword>
<evidence type="ECO:0000256" key="6">
    <source>
        <dbReference type="ARBA" id="ARBA00022999"/>
    </source>
</evidence>
<dbReference type="GeneID" id="20210592"/>
<dbReference type="eggNOG" id="KOG0197">
    <property type="taxonomic scope" value="Eukaryota"/>
</dbReference>
<protein>
    <recommendedName>
        <fullName evidence="1">non-specific protein-tyrosine kinase</fullName>
        <ecNumber evidence="1">2.7.10.2</ecNumber>
    </recommendedName>
</protein>
<dbReference type="FunFam" id="1.10.510.10:FF:002442">
    <property type="entry name" value="Uncharacterized protein"/>
    <property type="match status" value="1"/>
</dbReference>
<gene>
    <name evidence="15" type="primary">20210592</name>
    <name evidence="14" type="ORF">HELRODRAFT_186940</name>
</gene>
<evidence type="ECO:0000256" key="10">
    <source>
        <dbReference type="PIRSR" id="PIRSR000615-2"/>
    </source>
</evidence>
<dbReference type="InterPro" id="IPR020635">
    <property type="entry name" value="Tyr_kinase_cat_dom"/>
</dbReference>
<comment type="catalytic activity">
    <reaction evidence="8">
        <text>L-tyrosyl-[protein] + ATP = O-phospho-L-tyrosyl-[protein] + ADP + H(+)</text>
        <dbReference type="Rhea" id="RHEA:10596"/>
        <dbReference type="Rhea" id="RHEA-COMP:10136"/>
        <dbReference type="Rhea" id="RHEA-COMP:20101"/>
        <dbReference type="ChEBI" id="CHEBI:15378"/>
        <dbReference type="ChEBI" id="CHEBI:30616"/>
        <dbReference type="ChEBI" id="CHEBI:46858"/>
        <dbReference type="ChEBI" id="CHEBI:61978"/>
        <dbReference type="ChEBI" id="CHEBI:456216"/>
        <dbReference type="EC" id="2.7.10.2"/>
    </reaction>
</comment>
<evidence type="ECO:0000256" key="3">
    <source>
        <dbReference type="ARBA" id="ARBA00022741"/>
    </source>
</evidence>
<dbReference type="EMBL" id="AMQM01003830">
    <property type="status" value="NOT_ANNOTATED_CDS"/>
    <property type="molecule type" value="Genomic_DNA"/>
</dbReference>
<evidence type="ECO:0000313" key="16">
    <source>
        <dbReference type="Proteomes" id="UP000015101"/>
    </source>
</evidence>
<keyword evidence="5 10" id="KW-0067">ATP-binding</keyword>
<evidence type="ECO:0000256" key="9">
    <source>
        <dbReference type="PIRSR" id="PIRSR000615-1"/>
    </source>
</evidence>
<keyword evidence="11" id="KW-0479">Metal-binding</keyword>
<dbReference type="PRINTS" id="PR00109">
    <property type="entry name" value="TYRKINASE"/>
</dbReference>
<evidence type="ECO:0000313" key="15">
    <source>
        <dbReference type="EnsemblMetazoa" id="HelroP186940"/>
    </source>
</evidence>
<dbReference type="GO" id="GO:0005102">
    <property type="term" value="F:signaling receptor binding"/>
    <property type="evidence" value="ECO:0000318"/>
    <property type="project" value="GO_Central"/>
</dbReference>
<dbReference type="InterPro" id="IPR008266">
    <property type="entry name" value="Tyr_kinase_AS"/>
</dbReference>